<organism evidence="3 4">
    <name type="scientific">Psilocybe cyanescens</name>
    <dbReference type="NCBI Taxonomy" id="93625"/>
    <lineage>
        <taxon>Eukaryota</taxon>
        <taxon>Fungi</taxon>
        <taxon>Dikarya</taxon>
        <taxon>Basidiomycota</taxon>
        <taxon>Agaricomycotina</taxon>
        <taxon>Agaricomycetes</taxon>
        <taxon>Agaricomycetidae</taxon>
        <taxon>Agaricales</taxon>
        <taxon>Agaricineae</taxon>
        <taxon>Strophariaceae</taxon>
        <taxon>Psilocybe</taxon>
    </lineage>
</organism>
<keyword evidence="2" id="KW-0472">Membrane</keyword>
<dbReference type="STRING" id="93625.A0A409WEZ7"/>
<keyword evidence="2" id="KW-1133">Transmembrane helix</keyword>
<feature type="transmembrane region" description="Helical" evidence="2">
    <location>
        <begin position="140"/>
        <end position="159"/>
    </location>
</feature>
<feature type="transmembrane region" description="Helical" evidence="2">
    <location>
        <begin position="179"/>
        <end position="200"/>
    </location>
</feature>
<evidence type="ECO:0000256" key="2">
    <source>
        <dbReference type="SAM" id="Phobius"/>
    </source>
</evidence>
<evidence type="ECO:0000313" key="4">
    <source>
        <dbReference type="Proteomes" id="UP000283269"/>
    </source>
</evidence>
<dbReference type="EMBL" id="NHYD01003444">
    <property type="protein sequence ID" value="PPQ77085.1"/>
    <property type="molecule type" value="Genomic_DNA"/>
</dbReference>
<keyword evidence="4" id="KW-1185">Reference proteome</keyword>
<evidence type="ECO:0000256" key="1">
    <source>
        <dbReference type="SAM" id="MobiDB-lite"/>
    </source>
</evidence>
<name>A0A409WEZ7_PSICY</name>
<feature type="transmembrane region" description="Helical" evidence="2">
    <location>
        <begin position="112"/>
        <end position="133"/>
    </location>
</feature>
<comment type="caution">
    <text evidence="3">The sequence shown here is derived from an EMBL/GenBank/DDBJ whole genome shotgun (WGS) entry which is preliminary data.</text>
</comment>
<feature type="transmembrane region" description="Helical" evidence="2">
    <location>
        <begin position="25"/>
        <end position="45"/>
    </location>
</feature>
<protein>
    <submittedName>
        <fullName evidence="3">Uncharacterized protein</fullName>
    </submittedName>
</protein>
<dbReference type="InParanoid" id="A0A409WEZ7"/>
<reference evidence="3 4" key="1">
    <citation type="journal article" date="2018" name="Evol. Lett.">
        <title>Horizontal gene cluster transfer increased hallucinogenic mushroom diversity.</title>
        <authorList>
            <person name="Reynolds H.T."/>
            <person name="Vijayakumar V."/>
            <person name="Gluck-Thaler E."/>
            <person name="Korotkin H.B."/>
            <person name="Matheny P.B."/>
            <person name="Slot J.C."/>
        </authorList>
    </citation>
    <scope>NUCLEOTIDE SEQUENCE [LARGE SCALE GENOMIC DNA]</scope>
    <source>
        <strain evidence="3 4">2631</strain>
    </source>
</reference>
<keyword evidence="2" id="KW-0812">Transmembrane</keyword>
<sequence length="332" mass="36191">MSTHETSISVKAQEGVIIASVNGSMLLNFLFGIYTMVYSGTMYLYMSRRTASTHRRIVLWAILALYLLCFMEFLAQWYFLVLAVVIEGDTRESIVSSILGTGPKWIGTLDDFLFYSSLIVSYGLLIWRCFYVWEQSLRVILVPFVLVIAEFGLFVTATALEGLRHRLTNHSEATLFNDIASSLVFVSLSSTVVTTFLIGYKIHSVSSSNGLPSKRLFNHIVMLVIESASAYSFVLFFQAISTVVPSFMLIVVAGMAPTVLVARVALTNPNEIAAPTTPHITSLQFESQQGSGRENAVGSQVSSSTGNATRTPAVGAMGKSKADDTLGGSSLK</sequence>
<feature type="transmembrane region" description="Helical" evidence="2">
    <location>
        <begin position="246"/>
        <end position="266"/>
    </location>
</feature>
<feature type="region of interest" description="Disordered" evidence="1">
    <location>
        <begin position="285"/>
        <end position="332"/>
    </location>
</feature>
<gene>
    <name evidence="3" type="ORF">CVT25_014898</name>
</gene>
<feature type="transmembrane region" description="Helical" evidence="2">
    <location>
        <begin position="57"/>
        <end position="79"/>
    </location>
</feature>
<feature type="compositionally biased region" description="Polar residues" evidence="1">
    <location>
        <begin position="285"/>
        <end position="310"/>
    </location>
</feature>
<accession>A0A409WEZ7</accession>
<dbReference type="Proteomes" id="UP000283269">
    <property type="component" value="Unassembled WGS sequence"/>
</dbReference>
<feature type="transmembrane region" description="Helical" evidence="2">
    <location>
        <begin position="220"/>
        <end position="240"/>
    </location>
</feature>
<proteinExistence type="predicted"/>
<evidence type="ECO:0000313" key="3">
    <source>
        <dbReference type="EMBL" id="PPQ77085.1"/>
    </source>
</evidence>
<dbReference type="AlphaFoldDB" id="A0A409WEZ7"/>